<dbReference type="InterPro" id="IPR016166">
    <property type="entry name" value="FAD-bd_PCMH"/>
</dbReference>
<protein>
    <submittedName>
        <fullName evidence="7">FAD/FMN-containing dehydrogenase</fullName>
    </submittedName>
</protein>
<dbReference type="GO" id="GO:0071949">
    <property type="term" value="F:FAD binding"/>
    <property type="evidence" value="ECO:0007669"/>
    <property type="project" value="InterPro"/>
</dbReference>
<dbReference type="InterPro" id="IPR051264">
    <property type="entry name" value="FAD-oxidored/transferase_4"/>
</dbReference>
<dbReference type="Gene3D" id="3.30.70.2740">
    <property type="match status" value="1"/>
</dbReference>
<accession>A0A2S5JHT9</accession>
<comment type="similarity">
    <text evidence="2">Belongs to the FAD-binding oxidoreductase/transferase type 4 family.</text>
</comment>
<evidence type="ECO:0000256" key="2">
    <source>
        <dbReference type="ARBA" id="ARBA00008000"/>
    </source>
</evidence>
<feature type="domain" description="FAD-binding PCMH-type" evidence="6">
    <location>
        <begin position="36"/>
        <end position="218"/>
    </location>
</feature>
<dbReference type="PANTHER" id="PTHR43716">
    <property type="entry name" value="D-2-HYDROXYGLUTARATE DEHYDROGENASE, MITOCHONDRIAL"/>
    <property type="match status" value="1"/>
</dbReference>
<evidence type="ECO:0000256" key="4">
    <source>
        <dbReference type="ARBA" id="ARBA00022827"/>
    </source>
</evidence>
<dbReference type="InterPro" id="IPR016167">
    <property type="entry name" value="FAD-bd_PCMH_sub1"/>
</dbReference>
<feature type="compositionally biased region" description="Basic and acidic residues" evidence="5">
    <location>
        <begin position="26"/>
        <end position="35"/>
    </location>
</feature>
<gene>
    <name evidence="7" type="ORF">LV82_01133</name>
</gene>
<dbReference type="InterPro" id="IPR006094">
    <property type="entry name" value="Oxid_FAD_bind_N"/>
</dbReference>
<dbReference type="InterPro" id="IPR004113">
    <property type="entry name" value="FAD-bd_oxidored_4_C"/>
</dbReference>
<dbReference type="Pfam" id="PF01565">
    <property type="entry name" value="FAD_binding_4"/>
    <property type="match status" value="1"/>
</dbReference>
<dbReference type="Proteomes" id="UP000239736">
    <property type="component" value="Unassembled WGS sequence"/>
</dbReference>
<name>A0A2S5JHT9_9RHOB</name>
<evidence type="ECO:0000259" key="6">
    <source>
        <dbReference type="PROSITE" id="PS51387"/>
    </source>
</evidence>
<evidence type="ECO:0000313" key="8">
    <source>
        <dbReference type="Proteomes" id="UP000239736"/>
    </source>
</evidence>
<dbReference type="InterPro" id="IPR016171">
    <property type="entry name" value="Vanillyl_alc_oxidase_C-sub2"/>
</dbReference>
<keyword evidence="4" id="KW-0274">FAD</keyword>
<dbReference type="PANTHER" id="PTHR43716:SF2">
    <property type="entry name" value="BLL6224 PROTEIN"/>
    <property type="match status" value="1"/>
</dbReference>
<dbReference type="RefSeq" id="WP_104069859.1">
    <property type="nucleotide sequence ID" value="NZ_PRDS01000003.1"/>
</dbReference>
<feature type="region of interest" description="Disordered" evidence="5">
    <location>
        <begin position="13"/>
        <end position="42"/>
    </location>
</feature>
<dbReference type="InterPro" id="IPR016169">
    <property type="entry name" value="FAD-bd_PCMH_sub2"/>
</dbReference>
<comment type="cofactor">
    <cofactor evidence="1">
        <name>FAD</name>
        <dbReference type="ChEBI" id="CHEBI:57692"/>
    </cofactor>
</comment>
<dbReference type="FunFam" id="1.10.45.10:FF:000001">
    <property type="entry name" value="D-lactate dehydrogenase mitochondrial"/>
    <property type="match status" value="1"/>
</dbReference>
<organism evidence="7 8">
    <name type="scientific">Albidovulum inexpectatum</name>
    <dbReference type="NCBI Taxonomy" id="196587"/>
    <lineage>
        <taxon>Bacteria</taxon>
        <taxon>Pseudomonadati</taxon>
        <taxon>Pseudomonadota</taxon>
        <taxon>Alphaproteobacteria</taxon>
        <taxon>Rhodobacterales</taxon>
        <taxon>Paracoccaceae</taxon>
        <taxon>Albidovulum</taxon>
    </lineage>
</organism>
<dbReference type="PROSITE" id="PS51387">
    <property type="entry name" value="FAD_PCMH"/>
    <property type="match status" value="1"/>
</dbReference>
<evidence type="ECO:0000313" key="7">
    <source>
        <dbReference type="EMBL" id="PPB81094.1"/>
    </source>
</evidence>
<dbReference type="SUPFAM" id="SSF55103">
    <property type="entry name" value="FAD-linked oxidases, C-terminal domain"/>
    <property type="match status" value="1"/>
</dbReference>
<dbReference type="EMBL" id="PRDS01000003">
    <property type="protein sequence ID" value="PPB81094.1"/>
    <property type="molecule type" value="Genomic_DNA"/>
</dbReference>
<sequence length="478" mass="50450">MLNPADATFAQRLAERLPPDTIGPAEPRHLEDPRGRARTPQAVLARPRSVAEVATILSACASARVGLVPFGGGTGLVLGQIVPDGPAPLILSLERMNNLRGIWPEEGLMIVEAGMTLAAAQEAAQAAGRLFPLSLASEGTARIGGVLATNAGGVNVLRYGNARELCLGIEAVMADGSVLHGLKRLRKDNTGYDLKDLLIGSEGTLGIITAAVLRLWPIPAGRATALVQVPSPEAALSLLSLAQDHTGGNVTSFELISGQGLHFLHEVMPDLRQPFDPIPEWSALVELGLPRGVDPASTMETILQAGAERALLSDGVIAQSESQAQALWTMRESIPLANRRIGAIVSHDIAVPLGEIGNFVREATRAVGQIGPFRVNCFGHLGDGNLHFNVFPPAGNSAQTYRAQADEIQRRVHDLVDRYGGSISAEHGIGRAKRAELERYGDPTKLAAMRAIKAVLDPVGILNPGAVIGPAWPDKILS</sequence>
<dbReference type="Pfam" id="PF02913">
    <property type="entry name" value="FAD-oxidase_C"/>
    <property type="match status" value="1"/>
</dbReference>
<dbReference type="Gene3D" id="3.30.43.10">
    <property type="entry name" value="Uridine Diphospho-n-acetylenolpyruvylglucosamine Reductase, domain 2"/>
    <property type="match status" value="1"/>
</dbReference>
<dbReference type="GO" id="GO:0003824">
    <property type="term" value="F:catalytic activity"/>
    <property type="evidence" value="ECO:0007669"/>
    <property type="project" value="InterPro"/>
</dbReference>
<comment type="caution">
    <text evidence="7">The sequence shown here is derived from an EMBL/GenBank/DDBJ whole genome shotgun (WGS) entry which is preliminary data.</text>
</comment>
<evidence type="ECO:0000256" key="1">
    <source>
        <dbReference type="ARBA" id="ARBA00001974"/>
    </source>
</evidence>
<dbReference type="Gene3D" id="1.10.45.10">
    <property type="entry name" value="Vanillyl-alcohol Oxidase, Chain A, domain 4"/>
    <property type="match status" value="1"/>
</dbReference>
<dbReference type="Gene3D" id="3.30.465.10">
    <property type="match status" value="1"/>
</dbReference>
<dbReference type="AlphaFoldDB" id="A0A2S5JHT9"/>
<proteinExistence type="inferred from homology"/>
<evidence type="ECO:0000256" key="5">
    <source>
        <dbReference type="SAM" id="MobiDB-lite"/>
    </source>
</evidence>
<dbReference type="InterPro" id="IPR036318">
    <property type="entry name" value="FAD-bd_PCMH-like_sf"/>
</dbReference>
<evidence type="ECO:0000256" key="3">
    <source>
        <dbReference type="ARBA" id="ARBA00022630"/>
    </source>
</evidence>
<dbReference type="OrthoDB" id="9811557at2"/>
<dbReference type="InterPro" id="IPR016164">
    <property type="entry name" value="FAD-linked_Oxase-like_C"/>
</dbReference>
<dbReference type="Gene3D" id="3.30.70.2190">
    <property type="match status" value="1"/>
</dbReference>
<dbReference type="SUPFAM" id="SSF56176">
    <property type="entry name" value="FAD-binding/transporter-associated domain-like"/>
    <property type="match status" value="1"/>
</dbReference>
<dbReference type="GO" id="GO:0022904">
    <property type="term" value="P:respiratory electron transport chain"/>
    <property type="evidence" value="ECO:0007669"/>
    <property type="project" value="TreeGrafter"/>
</dbReference>
<keyword evidence="8" id="KW-1185">Reference proteome</keyword>
<keyword evidence="3" id="KW-0285">Flavoprotein</keyword>
<reference evidence="7 8" key="1">
    <citation type="submission" date="2018-01" db="EMBL/GenBank/DDBJ databases">
        <title>Genomic Encyclopedia of Archaeal and Bacterial Type Strains, Phase II (KMG-II): from individual species to whole genera.</title>
        <authorList>
            <person name="Goeker M."/>
        </authorList>
    </citation>
    <scope>NUCLEOTIDE SEQUENCE [LARGE SCALE GENOMIC DNA]</scope>
    <source>
        <strain evidence="7 8">DSM 12048</strain>
    </source>
</reference>